<keyword evidence="1" id="KW-0472">Membrane</keyword>
<evidence type="ECO:0000256" key="1">
    <source>
        <dbReference type="SAM" id="Phobius"/>
    </source>
</evidence>
<dbReference type="STRING" id="1194695.A0A5A7T209"/>
<gene>
    <name evidence="3" type="ORF">E6C27_scaffold285G003530</name>
</gene>
<feature type="domain" description="Reverse transcriptase Ty1/copia-type" evidence="2">
    <location>
        <begin position="46"/>
        <end position="114"/>
    </location>
</feature>
<comment type="caution">
    <text evidence="3">The sequence shown here is derived from an EMBL/GenBank/DDBJ whole genome shotgun (WGS) entry which is preliminary data.</text>
</comment>
<dbReference type="AlphaFoldDB" id="A0A5A7T209"/>
<evidence type="ECO:0000259" key="2">
    <source>
        <dbReference type="Pfam" id="PF07727"/>
    </source>
</evidence>
<dbReference type="Proteomes" id="UP000321393">
    <property type="component" value="Unassembled WGS sequence"/>
</dbReference>
<accession>A0A5A7T209</accession>
<keyword evidence="1" id="KW-1133">Transmembrane helix</keyword>
<proteinExistence type="predicted"/>
<feature type="transmembrane region" description="Helical" evidence="1">
    <location>
        <begin position="133"/>
        <end position="153"/>
    </location>
</feature>
<keyword evidence="1" id="KW-0812">Transmembrane</keyword>
<dbReference type="OrthoDB" id="1749075at2759"/>
<dbReference type="InterPro" id="IPR013103">
    <property type="entry name" value="RVT_2"/>
</dbReference>
<evidence type="ECO:0000313" key="3">
    <source>
        <dbReference type="EMBL" id="KAA0035657.1"/>
    </source>
</evidence>
<dbReference type="EMBL" id="SSTE01019907">
    <property type="protein sequence ID" value="KAA0035657.1"/>
    <property type="molecule type" value="Genomic_DNA"/>
</dbReference>
<name>A0A5A7T209_CUCMM</name>
<protein>
    <submittedName>
        <fullName evidence="3">Gag-Pol</fullName>
    </submittedName>
</protein>
<dbReference type="Pfam" id="PF07727">
    <property type="entry name" value="RVT_2"/>
    <property type="match status" value="1"/>
</dbReference>
<organism evidence="3 4">
    <name type="scientific">Cucumis melo var. makuwa</name>
    <name type="common">Oriental melon</name>
    <dbReference type="NCBI Taxonomy" id="1194695"/>
    <lineage>
        <taxon>Eukaryota</taxon>
        <taxon>Viridiplantae</taxon>
        <taxon>Streptophyta</taxon>
        <taxon>Embryophyta</taxon>
        <taxon>Tracheophyta</taxon>
        <taxon>Spermatophyta</taxon>
        <taxon>Magnoliopsida</taxon>
        <taxon>eudicotyledons</taxon>
        <taxon>Gunneridae</taxon>
        <taxon>Pentapetalae</taxon>
        <taxon>rosids</taxon>
        <taxon>fabids</taxon>
        <taxon>Cucurbitales</taxon>
        <taxon>Cucurbitaceae</taxon>
        <taxon>Benincaseae</taxon>
        <taxon>Cucumis</taxon>
    </lineage>
</organism>
<sequence length="168" mass="19336">MYATFDLLLEQLDVKIAFLYGDLEEEVHMLKPEGFGVKRTWFADPCVYFKMFGEKDFIVLLLYVDDMLVADLNKDRIEELKAHLARKFEMKDLGLATKILGMQIHQDRNNRKIWISSNMSPSSETERMEVSRIAYALVVGNLMFTLICARPYIALMAGVISRYVANPG</sequence>
<evidence type="ECO:0000313" key="4">
    <source>
        <dbReference type="Proteomes" id="UP000321393"/>
    </source>
</evidence>
<reference evidence="3 4" key="1">
    <citation type="submission" date="2019-08" db="EMBL/GenBank/DDBJ databases">
        <title>Draft genome sequences of two oriental melons (Cucumis melo L. var makuwa).</title>
        <authorList>
            <person name="Kwon S.-Y."/>
        </authorList>
    </citation>
    <scope>NUCLEOTIDE SEQUENCE [LARGE SCALE GENOMIC DNA]</scope>
    <source>
        <strain evidence="4">cv. SW 3</strain>
        <tissue evidence="3">Leaf</tissue>
    </source>
</reference>